<organism evidence="3 4">
    <name type="scientific">Heterorhabditis bacteriophora</name>
    <name type="common">Entomopathogenic nematode worm</name>
    <dbReference type="NCBI Taxonomy" id="37862"/>
    <lineage>
        <taxon>Eukaryota</taxon>
        <taxon>Metazoa</taxon>
        <taxon>Ecdysozoa</taxon>
        <taxon>Nematoda</taxon>
        <taxon>Chromadorea</taxon>
        <taxon>Rhabditida</taxon>
        <taxon>Rhabditina</taxon>
        <taxon>Rhabditomorpha</taxon>
        <taxon>Strongyloidea</taxon>
        <taxon>Heterorhabditidae</taxon>
        <taxon>Heterorhabditis</taxon>
    </lineage>
</organism>
<evidence type="ECO:0000313" key="4">
    <source>
        <dbReference type="WBParaSite" id="Hba_11292"/>
    </source>
</evidence>
<name>A0A1I7X1I1_HETBA</name>
<feature type="transmembrane region" description="Helical" evidence="2">
    <location>
        <begin position="12"/>
        <end position="36"/>
    </location>
</feature>
<comment type="similarity">
    <text evidence="1">Belongs to the nematode receptor-like protein sre family.</text>
</comment>
<dbReference type="WBParaSite" id="Hba_11292">
    <property type="protein sequence ID" value="Hba_11292"/>
    <property type="gene ID" value="Hba_11292"/>
</dbReference>
<protein>
    <submittedName>
        <fullName evidence="4">MFS_1_like domain-containing protein</fullName>
    </submittedName>
</protein>
<keyword evidence="3" id="KW-1185">Reference proteome</keyword>
<dbReference type="PANTHER" id="PTHR47518:SF9">
    <property type="entry name" value="SERPENTINE RECEPTOR, CLASS T"/>
    <property type="match status" value="1"/>
</dbReference>
<evidence type="ECO:0000256" key="1">
    <source>
        <dbReference type="ARBA" id="ARBA00006803"/>
    </source>
</evidence>
<reference evidence="4" key="1">
    <citation type="submission" date="2016-11" db="UniProtKB">
        <authorList>
            <consortium name="WormBaseParasite"/>
        </authorList>
    </citation>
    <scope>IDENTIFICATION</scope>
</reference>
<keyword evidence="2" id="KW-0472">Membrane</keyword>
<feature type="transmembrane region" description="Helical" evidence="2">
    <location>
        <begin position="96"/>
        <end position="116"/>
    </location>
</feature>
<sequence>MNTTQYHWNMRLILTFIGVEYVFQMIFRLAQIYLILRGLDSSTSAGSILPCIIIERLCATYFLDDYEQKKRPIIPLSIATGSITFGALAAKSFHNAASNIPFLVLGLLMNTWAVMVNEHTYIAPR</sequence>
<dbReference type="GO" id="GO:0016020">
    <property type="term" value="C:membrane"/>
    <property type="evidence" value="ECO:0007669"/>
    <property type="project" value="InterPro"/>
</dbReference>
<feature type="transmembrane region" description="Helical" evidence="2">
    <location>
        <begin position="72"/>
        <end position="90"/>
    </location>
</feature>
<dbReference type="PANTHER" id="PTHR47518">
    <property type="entry name" value="SERPENTINE RECEPTOR CLASS EPSILON-13-RELATED"/>
    <property type="match status" value="1"/>
</dbReference>
<evidence type="ECO:0000256" key="2">
    <source>
        <dbReference type="SAM" id="Phobius"/>
    </source>
</evidence>
<accession>A0A1I7X1I1</accession>
<proteinExistence type="inferred from homology"/>
<keyword evidence="2" id="KW-0812">Transmembrane</keyword>
<evidence type="ECO:0000313" key="3">
    <source>
        <dbReference type="Proteomes" id="UP000095283"/>
    </source>
</evidence>
<dbReference type="InterPro" id="IPR052854">
    <property type="entry name" value="Serpentine_rcpt_epsilon"/>
</dbReference>
<keyword evidence="2" id="KW-1133">Transmembrane helix</keyword>
<dbReference type="AlphaFoldDB" id="A0A1I7X1I1"/>
<dbReference type="InterPro" id="IPR004151">
    <property type="entry name" value="7TM_GPCR_serpentine_rcpt_Sre"/>
</dbReference>
<dbReference type="Proteomes" id="UP000095283">
    <property type="component" value="Unplaced"/>
</dbReference>
<dbReference type="Pfam" id="PF03125">
    <property type="entry name" value="Sre"/>
    <property type="match status" value="1"/>
</dbReference>
<dbReference type="GO" id="GO:0007606">
    <property type="term" value="P:sensory perception of chemical stimulus"/>
    <property type="evidence" value="ECO:0007669"/>
    <property type="project" value="InterPro"/>
</dbReference>